<sequence length="163" mass="19123">MSKHRFWGVVELGWAGFSGEKTYTIPHFAKSDVEIFFGDEFDEEGEELEDAPSSDKLDQYEETFLAFLEHLDTIIIEIKQKTFERYQKIYAHYYEDKSKSGKDPLYINTSEKHFKCVQDINYIRISDDHVLRISIRYEIDTEHGIEIKIQDNKVIDIGGIAET</sequence>
<proteinExistence type="predicted"/>
<dbReference type="InterPro" id="IPR054254">
    <property type="entry name" value="DUF6985"/>
</dbReference>
<comment type="caution">
    <text evidence="2">The sequence shown here is derived from an EMBL/GenBank/DDBJ whole genome shotgun (WGS) entry which is preliminary data.</text>
</comment>
<dbReference type="EMBL" id="JACHCC010000001">
    <property type="protein sequence ID" value="MBB6498217.1"/>
    <property type="molecule type" value="Genomic_DNA"/>
</dbReference>
<organism evidence="2 3">
    <name type="scientific">Pedobacter cryoconitis</name>
    <dbReference type="NCBI Taxonomy" id="188932"/>
    <lineage>
        <taxon>Bacteria</taxon>
        <taxon>Pseudomonadati</taxon>
        <taxon>Bacteroidota</taxon>
        <taxon>Sphingobacteriia</taxon>
        <taxon>Sphingobacteriales</taxon>
        <taxon>Sphingobacteriaceae</taxon>
        <taxon>Pedobacter</taxon>
    </lineage>
</organism>
<dbReference type="Proteomes" id="UP000521017">
    <property type="component" value="Unassembled WGS sequence"/>
</dbReference>
<reference evidence="2 3" key="1">
    <citation type="submission" date="2020-08" db="EMBL/GenBank/DDBJ databases">
        <title>Genomic Encyclopedia of Type Strains, Phase IV (KMG-V): Genome sequencing to study the core and pangenomes of soil and plant-associated prokaryotes.</title>
        <authorList>
            <person name="Whitman W."/>
        </authorList>
    </citation>
    <scope>NUCLEOTIDE SEQUENCE [LARGE SCALE GENOMIC DNA]</scope>
    <source>
        <strain evidence="2 3">M2T3</strain>
    </source>
</reference>
<dbReference type="Pfam" id="PF22481">
    <property type="entry name" value="DUF6985"/>
    <property type="match status" value="1"/>
</dbReference>
<dbReference type="AlphaFoldDB" id="A0A7X0J0H3"/>
<evidence type="ECO:0000313" key="2">
    <source>
        <dbReference type="EMBL" id="MBB6498217.1"/>
    </source>
</evidence>
<name>A0A7X0J0H3_9SPHI</name>
<evidence type="ECO:0000259" key="1">
    <source>
        <dbReference type="Pfam" id="PF22481"/>
    </source>
</evidence>
<feature type="domain" description="DUF6985" evidence="1">
    <location>
        <begin position="14"/>
        <end position="159"/>
    </location>
</feature>
<evidence type="ECO:0000313" key="3">
    <source>
        <dbReference type="Proteomes" id="UP000521017"/>
    </source>
</evidence>
<protein>
    <recommendedName>
        <fullName evidence="1">DUF6985 domain-containing protein</fullName>
    </recommendedName>
</protein>
<gene>
    <name evidence="2" type="ORF">HDF25_000341</name>
</gene>
<accession>A0A7X0J0H3</accession>
<dbReference type="RefSeq" id="WP_184622124.1">
    <property type="nucleotide sequence ID" value="NZ_JACHCC010000001.1"/>
</dbReference>